<keyword evidence="1" id="KW-0812">Transmembrane</keyword>
<accession>A0A3B0CN38</accession>
<keyword evidence="4" id="KW-1185">Reference proteome</keyword>
<feature type="transmembrane region" description="Helical" evidence="1">
    <location>
        <begin position="424"/>
        <end position="442"/>
    </location>
</feature>
<keyword evidence="1" id="KW-0472">Membrane</keyword>
<name>A0A3B0CN38_9BACL</name>
<keyword evidence="2" id="KW-0732">Signal</keyword>
<sequence length="455" mass="50764">MRRKKVCSLLLLLLACMLLFPPDSGAAEPAAAQTERVLLLYDSLGIGTRAEGNVAVMERLLAAYRAQVTSLSLEQYKRGMMGTYGKLIVVVNAPDLAVSNEAFLADFRAFKGGYLHIGENEPFRQADVHVPVFEKGIVNEARMAEVLGTWLDVKLPGRTFALVKDIYPFSDLQLLQNMADRLYDAGIPFIASVQPVFSNTDFPAMKRYLSALQYVQSRNGSIIVNAPVVQATPGLNGQTLQARMESFIAVLAENRIAPLGIGAELYWTYDTVFANNGMRFFDSAVLYPDVSPLHIERTNMSRTFVSSLYSVRLDDLAKMGKLGGQSQTFRTDTAVTFDFTDDKELLAKNLKALVGTRIAFDDYKEYRHEVRSGSHTIVSLHAAVSIDGKMVHEQEGSDPVKDDYKYQEEVQKSFTTLFSVQNRIFIVIIAATLVIFGCFLLIGRRLYLRKFKIRG</sequence>
<evidence type="ECO:0000256" key="1">
    <source>
        <dbReference type="SAM" id="Phobius"/>
    </source>
</evidence>
<dbReference type="OrthoDB" id="1779709at2"/>
<evidence type="ECO:0000313" key="3">
    <source>
        <dbReference type="EMBL" id="RKN85679.1"/>
    </source>
</evidence>
<dbReference type="PROSITE" id="PS51257">
    <property type="entry name" value="PROKAR_LIPOPROTEIN"/>
    <property type="match status" value="1"/>
</dbReference>
<gene>
    <name evidence="3" type="ORF">D7M11_08355</name>
</gene>
<dbReference type="EMBL" id="RBAH01000004">
    <property type="protein sequence ID" value="RKN85679.1"/>
    <property type="molecule type" value="Genomic_DNA"/>
</dbReference>
<evidence type="ECO:0000256" key="2">
    <source>
        <dbReference type="SAM" id="SignalP"/>
    </source>
</evidence>
<feature type="signal peptide" evidence="2">
    <location>
        <begin position="1"/>
        <end position="26"/>
    </location>
</feature>
<organism evidence="3 4">
    <name type="scientific">Paenibacillus ginsengarvi</name>
    <dbReference type="NCBI Taxonomy" id="400777"/>
    <lineage>
        <taxon>Bacteria</taxon>
        <taxon>Bacillati</taxon>
        <taxon>Bacillota</taxon>
        <taxon>Bacilli</taxon>
        <taxon>Bacillales</taxon>
        <taxon>Paenibacillaceae</taxon>
        <taxon>Paenibacillus</taxon>
    </lineage>
</organism>
<feature type="chain" id="PRO_5017314870" evidence="2">
    <location>
        <begin position="27"/>
        <end position="455"/>
    </location>
</feature>
<protein>
    <submittedName>
        <fullName evidence="3">DUF2334 domain-containing protein</fullName>
    </submittedName>
</protein>
<dbReference type="AlphaFoldDB" id="A0A3B0CN38"/>
<dbReference type="Proteomes" id="UP000282311">
    <property type="component" value="Unassembled WGS sequence"/>
</dbReference>
<comment type="caution">
    <text evidence="3">The sequence shown here is derived from an EMBL/GenBank/DDBJ whole genome shotgun (WGS) entry which is preliminary data.</text>
</comment>
<proteinExistence type="predicted"/>
<keyword evidence="1" id="KW-1133">Transmembrane helix</keyword>
<evidence type="ECO:0000313" key="4">
    <source>
        <dbReference type="Proteomes" id="UP000282311"/>
    </source>
</evidence>
<reference evidence="3 4" key="1">
    <citation type="journal article" date="2007" name="Int. J. Syst. Evol. Microbiol.">
        <title>Paenibacillus ginsengarvi sp. nov., isolated from soil from ginseng cultivation.</title>
        <authorList>
            <person name="Yoon M.H."/>
            <person name="Ten L.N."/>
            <person name="Im W.T."/>
        </authorList>
    </citation>
    <scope>NUCLEOTIDE SEQUENCE [LARGE SCALE GENOMIC DNA]</scope>
    <source>
        <strain evidence="3 4">KCTC 13059</strain>
    </source>
</reference>